<dbReference type="STRING" id="1169540.A0A0G4EJN5"/>
<dbReference type="SUPFAM" id="SSF55120">
    <property type="entry name" value="Pseudouridine synthase"/>
    <property type="match status" value="1"/>
</dbReference>
<dbReference type="PhylomeDB" id="A0A0G4EJN5"/>
<dbReference type="Gene3D" id="3.30.2350.10">
    <property type="entry name" value="Pseudouridine synthase"/>
    <property type="match status" value="1"/>
</dbReference>
<evidence type="ECO:0000313" key="4">
    <source>
        <dbReference type="Proteomes" id="UP000041254"/>
    </source>
</evidence>
<sequence length="849" mass="93340">MVPSLKHEIFAFSKQLKTTHSVGGLLAMLSRSKPPISSFDAHALSMTLSKAAFLCNGNASAVRLMQPFMDNLKQRTAQVICHADAPTDSTSTSPLNRVDTAFLTSVVWALSKLDQLHAEDPLTQQLASLIEERLASGGETIESRNISNVVYAFGRARICPSRLFDSCARRMEGQLATFTAQGLANTVWGFARLKYSSDAVQGLLHAVVERLEWLPTKAIEEFTPQNLSNIAWGLAVLNYNDKGHRFICIISALMLPKLSIFSPQHMCNLLWGIVTLGAGNTADEPYLSEELATVVAIAEEARYQLNHFHEQHLGNIIWGVSTFLSNLSATLYLSPDGKAPFTESIEQLVSFLRVGRDEVLRRAPAAFPTISLHATAISLARPPFKRLLGQPDEVDYHVLQLVAEGFMKREEHASIEERVSDIVAAAESPREAEEHPAVLRETAHALVVYKPPYWSANPPFLDPVDEQLTSVEGQNHVARVSGETQQTVGEGEGEGNVVDSDEPPARSRGGRLHLYLRDTMPHLHASLWNPRIQCGFLNRLDQEVSGPVLIANGGLAWEMLRLTFDARLVKREYVALCHGKAPLGPLPLITAPLRSEQLRGPKGGTQNITSVSAQGDHAVTQAECTGHFCRLPGVSGDDAVAVMSLMRVKIWTGRTHQIRVHLRHIGHPIVCDNKYLEPDRCAKDQQWCPRIFLHAERLSYVDLTKLIDAERGGQGDAVLASAERMSEFCGDPHNTVDLSCPLSKDLQDVLDKLQRAVSNLAGSWLFSGNPSNPACAFKGVNDPQTPPGTGDTSLYREDKTVMVAIYMGEIANRRLADLPMPSRVRKLTGQSLRQKGMALGVAKVDFQPH</sequence>
<dbReference type="AlphaFoldDB" id="A0A0G4EJN5"/>
<dbReference type="OMA" id="VICHADA"/>
<proteinExistence type="predicted"/>
<dbReference type="OrthoDB" id="428753at2759"/>
<evidence type="ECO:0000259" key="2">
    <source>
        <dbReference type="Pfam" id="PF00849"/>
    </source>
</evidence>
<dbReference type="Pfam" id="PF00849">
    <property type="entry name" value="PseudoU_synth_2"/>
    <property type="match status" value="1"/>
</dbReference>
<dbReference type="CDD" id="cd02869">
    <property type="entry name" value="PseudoU_synth_RluA_like"/>
    <property type="match status" value="1"/>
</dbReference>
<feature type="region of interest" description="Disordered" evidence="1">
    <location>
        <begin position="481"/>
        <end position="506"/>
    </location>
</feature>
<feature type="domain" description="Pseudouridine synthase RsuA/RluA-like" evidence="2">
    <location>
        <begin position="533"/>
        <end position="664"/>
    </location>
</feature>
<dbReference type="VEuPathDB" id="CryptoDB:Vbra_12029"/>
<dbReference type="InParanoid" id="A0A0G4EJN5"/>
<dbReference type="EMBL" id="CDMY01000244">
    <property type="protein sequence ID" value="CEL96724.1"/>
    <property type="molecule type" value="Genomic_DNA"/>
</dbReference>
<dbReference type="InterPro" id="IPR020103">
    <property type="entry name" value="PsdUridine_synth_cat_dom_sf"/>
</dbReference>
<evidence type="ECO:0000256" key="1">
    <source>
        <dbReference type="SAM" id="MobiDB-lite"/>
    </source>
</evidence>
<dbReference type="GO" id="GO:0003723">
    <property type="term" value="F:RNA binding"/>
    <property type="evidence" value="ECO:0007669"/>
    <property type="project" value="InterPro"/>
</dbReference>
<dbReference type="InterPro" id="IPR006145">
    <property type="entry name" value="PsdUridine_synth_RsuA/RluA"/>
</dbReference>
<dbReference type="Proteomes" id="UP000041254">
    <property type="component" value="Unassembled WGS sequence"/>
</dbReference>
<accession>A0A0G4EJN5</accession>
<keyword evidence="4" id="KW-1185">Reference proteome</keyword>
<reference evidence="3 4" key="1">
    <citation type="submission" date="2014-11" db="EMBL/GenBank/DDBJ databases">
        <authorList>
            <person name="Zhu J."/>
            <person name="Qi W."/>
            <person name="Song R."/>
        </authorList>
    </citation>
    <scope>NUCLEOTIDE SEQUENCE [LARGE SCALE GENOMIC DNA]</scope>
</reference>
<dbReference type="PANTHER" id="PTHR21600">
    <property type="entry name" value="MITOCHONDRIAL RNA PSEUDOURIDINE SYNTHASE"/>
    <property type="match status" value="1"/>
</dbReference>
<evidence type="ECO:0000313" key="3">
    <source>
        <dbReference type="EMBL" id="CEL96724.1"/>
    </source>
</evidence>
<dbReference type="GO" id="GO:0000455">
    <property type="term" value="P:enzyme-directed rRNA pseudouridine synthesis"/>
    <property type="evidence" value="ECO:0007669"/>
    <property type="project" value="TreeGrafter"/>
</dbReference>
<name>A0A0G4EJN5_VITBC</name>
<organism evidence="3 4">
    <name type="scientific">Vitrella brassicaformis (strain CCMP3155)</name>
    <dbReference type="NCBI Taxonomy" id="1169540"/>
    <lineage>
        <taxon>Eukaryota</taxon>
        <taxon>Sar</taxon>
        <taxon>Alveolata</taxon>
        <taxon>Colpodellida</taxon>
        <taxon>Vitrellaceae</taxon>
        <taxon>Vitrella</taxon>
    </lineage>
</organism>
<protein>
    <recommendedName>
        <fullName evidence="2">Pseudouridine synthase RsuA/RluA-like domain-containing protein</fullName>
    </recommendedName>
</protein>
<gene>
    <name evidence="3" type="ORF">Vbra_12029</name>
</gene>
<dbReference type="InterPro" id="IPR050188">
    <property type="entry name" value="RluA_PseudoU_synthase"/>
</dbReference>
<dbReference type="PANTHER" id="PTHR21600:SF92">
    <property type="entry name" value="RIBOSOMAL LARGE SUBUNIT PSEUDOURIDINE SYNTHASE C"/>
    <property type="match status" value="1"/>
</dbReference>
<dbReference type="GO" id="GO:0009982">
    <property type="term" value="F:pseudouridine synthase activity"/>
    <property type="evidence" value="ECO:0007669"/>
    <property type="project" value="InterPro"/>
</dbReference>